<dbReference type="AlphaFoldDB" id="A0A1I0RU21"/>
<dbReference type="STRING" id="99656.SAMN05421659_1238"/>
<protein>
    <submittedName>
        <fullName evidence="2">Predicted Fe-Mo cluster-binding protein, NifX family</fullName>
    </submittedName>
</protein>
<gene>
    <name evidence="2" type="ORF">SAMN05421659_1238</name>
</gene>
<proteinExistence type="predicted"/>
<dbReference type="OrthoDB" id="280278at2"/>
<accession>A0A1I0RU21</accession>
<dbReference type="CDD" id="cd00851">
    <property type="entry name" value="MTH1175"/>
    <property type="match status" value="1"/>
</dbReference>
<dbReference type="InterPro" id="IPR033913">
    <property type="entry name" value="MTH1175_dom"/>
</dbReference>
<evidence type="ECO:0000313" key="3">
    <source>
        <dbReference type="Proteomes" id="UP000199701"/>
    </source>
</evidence>
<name>A0A1I0RU21_9FIRM</name>
<evidence type="ECO:0000313" key="2">
    <source>
        <dbReference type="EMBL" id="SEW44717.1"/>
    </source>
</evidence>
<keyword evidence="3" id="KW-1185">Reference proteome</keyword>
<dbReference type="Proteomes" id="UP000199701">
    <property type="component" value="Unassembled WGS sequence"/>
</dbReference>
<dbReference type="SUPFAM" id="SSF53146">
    <property type="entry name" value="Nitrogenase accessory factor-like"/>
    <property type="match status" value="1"/>
</dbReference>
<organism evidence="2 3">
    <name type="scientific">[Clostridium] fimetarium</name>
    <dbReference type="NCBI Taxonomy" id="99656"/>
    <lineage>
        <taxon>Bacteria</taxon>
        <taxon>Bacillati</taxon>
        <taxon>Bacillota</taxon>
        <taxon>Clostridia</taxon>
        <taxon>Lachnospirales</taxon>
        <taxon>Lachnospiraceae</taxon>
    </lineage>
</organism>
<dbReference type="EMBL" id="FOJI01000023">
    <property type="protein sequence ID" value="SEW44717.1"/>
    <property type="molecule type" value="Genomic_DNA"/>
</dbReference>
<dbReference type="PANTHER" id="PTHR42983">
    <property type="entry name" value="DINITROGENASE IRON-MOLYBDENUM COFACTOR PROTEIN-RELATED"/>
    <property type="match status" value="1"/>
</dbReference>
<feature type="domain" description="Dinitrogenase iron-molybdenum cofactor biosynthesis" evidence="1">
    <location>
        <begin position="9"/>
        <end position="96"/>
    </location>
</feature>
<dbReference type="InterPro" id="IPR003731">
    <property type="entry name" value="Di-Nase_FeMo-co_biosynth"/>
</dbReference>
<dbReference type="RefSeq" id="WP_092457766.1">
    <property type="nucleotide sequence ID" value="NZ_FOJI01000023.1"/>
</dbReference>
<dbReference type="Pfam" id="PF02579">
    <property type="entry name" value="Nitro_FeMo-Co"/>
    <property type="match status" value="1"/>
</dbReference>
<evidence type="ECO:0000259" key="1">
    <source>
        <dbReference type="Pfam" id="PF02579"/>
    </source>
</evidence>
<dbReference type="Gene3D" id="3.30.420.130">
    <property type="entry name" value="Dinitrogenase iron-molybdenum cofactor biosynthesis domain"/>
    <property type="match status" value="1"/>
</dbReference>
<dbReference type="PANTHER" id="PTHR42983:SF1">
    <property type="entry name" value="IRON-MOLYBDENUM PROTEIN"/>
    <property type="match status" value="1"/>
</dbReference>
<reference evidence="2 3" key="1">
    <citation type="submission" date="2016-10" db="EMBL/GenBank/DDBJ databases">
        <authorList>
            <person name="de Groot N.N."/>
        </authorList>
    </citation>
    <scope>NUCLEOTIDE SEQUENCE [LARGE SCALE GENOMIC DNA]</scope>
    <source>
        <strain evidence="2 3">DSM 9179</strain>
    </source>
</reference>
<sequence length="118" mass="12630">MKVAIASDGIMVSGHFGFCEGFTMYETENNQIANKSLVANPGHKPGFLPVFLKEQKADVIIAGGMGETAQNLFNEQGIEVVVGAQGLLDDVIKQYMSGALKSTGSVCTEHTHEDHCND</sequence>
<dbReference type="InterPro" id="IPR036105">
    <property type="entry name" value="DiNase_FeMo-co_biosyn_sf"/>
</dbReference>